<dbReference type="AlphaFoldDB" id="A0AA90Z9Y8"/>
<comment type="caution">
    <text evidence="1">The sequence shown here is derived from an EMBL/GenBank/DDBJ whole genome shotgun (WGS) entry which is preliminary data.</text>
</comment>
<dbReference type="Proteomes" id="UP001178888">
    <property type="component" value="Unassembled WGS sequence"/>
</dbReference>
<gene>
    <name evidence="1" type="ORF">RCG21_31465</name>
</gene>
<keyword evidence="2" id="KW-1185">Reference proteome</keyword>
<organism evidence="1 2">
    <name type="scientific">Bacillus salipaludis</name>
    <dbReference type="NCBI Taxonomy" id="2547811"/>
    <lineage>
        <taxon>Bacteria</taxon>
        <taxon>Bacillati</taxon>
        <taxon>Bacillota</taxon>
        <taxon>Bacilli</taxon>
        <taxon>Bacillales</taxon>
        <taxon>Bacillaceae</taxon>
        <taxon>Bacillus</taxon>
    </lineage>
</organism>
<evidence type="ECO:0000313" key="1">
    <source>
        <dbReference type="EMBL" id="MDQ6600745.1"/>
    </source>
</evidence>
<proteinExistence type="predicted"/>
<protein>
    <submittedName>
        <fullName evidence="1">Uncharacterized protein</fullName>
    </submittedName>
</protein>
<dbReference type="RefSeq" id="WP_308914394.1">
    <property type="nucleotide sequence ID" value="NZ_JAVGVR010000002.1"/>
</dbReference>
<reference evidence="1" key="1">
    <citation type="submission" date="2023-08" db="EMBL/GenBank/DDBJ databases">
        <title>Nitrogen cycling bacteria in agricultural field soils.</title>
        <authorList>
            <person name="Jang J."/>
        </authorList>
    </citation>
    <scope>NUCLEOTIDE SEQUENCE</scope>
    <source>
        <strain evidence="1">PS3-36</strain>
    </source>
</reference>
<name>A0AA90Z9Y8_9BACI</name>
<accession>A0AA90Z9Y8</accession>
<evidence type="ECO:0000313" key="2">
    <source>
        <dbReference type="Proteomes" id="UP001178888"/>
    </source>
</evidence>
<sequence length="32" mass="3591">MDPLTHQIRIETEDGSFHRIALEDVVGVVVVD</sequence>
<dbReference type="EMBL" id="JAVGVR010000002">
    <property type="protein sequence ID" value="MDQ6600745.1"/>
    <property type="molecule type" value="Genomic_DNA"/>
</dbReference>